<dbReference type="RefSeq" id="XP_066076923.1">
    <property type="nucleotide sequence ID" value="XM_066220826.1"/>
</dbReference>
<keyword evidence="6" id="KW-1185">Reference proteome</keyword>
<dbReference type="PROSITE" id="PS51186">
    <property type="entry name" value="GNAT"/>
    <property type="match status" value="1"/>
</dbReference>
<dbReference type="PANTHER" id="PTHR45896">
    <property type="entry name" value="N-ALPHA-ACETYLTRANSFERASE 30"/>
    <property type="match status" value="1"/>
</dbReference>
<accession>A0AAX4JXQ7</accession>
<dbReference type="CDD" id="cd04301">
    <property type="entry name" value="NAT_SF"/>
    <property type="match status" value="1"/>
</dbReference>
<evidence type="ECO:0000256" key="3">
    <source>
        <dbReference type="ARBA" id="ARBA00024025"/>
    </source>
</evidence>
<sequence>MISSLQASQQLNNNNNSTLIQPEINGKGKAKALVQDQNVLQPEVLIDDKGDELFYRTFQSEETDLPGMMRLVEQELSEPLVYISYLSLVFTFRYFLIDWPHLAFLVFPFPASKDPIATIICKQDFHRAKTNRGYIAMLSVDRAWRRRGIASRLVELAITEMARRGAHEVVLETEYDNEPSLSLYDRLGFLIEKRLHRFYSNQKDAFRLILPLETDPPPPSETVEEADQGRWKLGAGSELGPIPEDQENETIPPKYFIDDDINMGLNTPKPQLTSLEQDHWGMYT</sequence>
<keyword evidence="2" id="KW-0012">Acyltransferase</keyword>
<reference evidence="5 6" key="1">
    <citation type="submission" date="2024-01" db="EMBL/GenBank/DDBJ databases">
        <title>Comparative genomics of Cryptococcus and Kwoniella reveals pathogenesis evolution and contrasting modes of karyotype evolution via chromosome fusion or intercentromeric recombination.</title>
        <authorList>
            <person name="Coelho M.A."/>
            <person name="David-Palma M."/>
            <person name="Shea T."/>
            <person name="Bowers K."/>
            <person name="McGinley-Smith S."/>
            <person name="Mohammad A.W."/>
            <person name="Gnirke A."/>
            <person name="Yurkov A.M."/>
            <person name="Nowrousian M."/>
            <person name="Sun S."/>
            <person name="Cuomo C.A."/>
            <person name="Heitman J."/>
        </authorList>
    </citation>
    <scope>NUCLEOTIDE SEQUENCE [LARGE SCALE GENOMIC DNA]</scope>
    <source>
        <strain evidence="5 6">CBS 6074</strain>
    </source>
</reference>
<feature type="domain" description="N-acetyltransferase" evidence="4">
    <location>
        <begin position="53"/>
        <end position="213"/>
    </location>
</feature>
<dbReference type="EMBL" id="CP144103">
    <property type="protein sequence ID" value="WWC90160.1"/>
    <property type="molecule type" value="Genomic_DNA"/>
</dbReference>
<dbReference type="InterPro" id="IPR044542">
    <property type="entry name" value="NAA30-like"/>
</dbReference>
<proteinExistence type="inferred from homology"/>
<dbReference type="GeneID" id="91095763"/>
<dbReference type="Pfam" id="PF00583">
    <property type="entry name" value="Acetyltransf_1"/>
    <property type="match status" value="1"/>
</dbReference>
<dbReference type="Gene3D" id="3.40.630.30">
    <property type="match status" value="1"/>
</dbReference>
<dbReference type="Proteomes" id="UP001355207">
    <property type="component" value="Chromosome 6"/>
</dbReference>
<organism evidence="5 6">
    <name type="scientific">Kwoniella dendrophila CBS 6074</name>
    <dbReference type="NCBI Taxonomy" id="1295534"/>
    <lineage>
        <taxon>Eukaryota</taxon>
        <taxon>Fungi</taxon>
        <taxon>Dikarya</taxon>
        <taxon>Basidiomycota</taxon>
        <taxon>Agaricomycotina</taxon>
        <taxon>Tremellomycetes</taxon>
        <taxon>Tremellales</taxon>
        <taxon>Cryptococcaceae</taxon>
        <taxon>Kwoniella</taxon>
    </lineage>
</organism>
<comment type="similarity">
    <text evidence="3">Belongs to the acetyltransferase family. MAK3 subfamily.</text>
</comment>
<keyword evidence="1" id="KW-0808">Transferase</keyword>
<evidence type="ECO:0000259" key="4">
    <source>
        <dbReference type="PROSITE" id="PS51186"/>
    </source>
</evidence>
<dbReference type="SUPFAM" id="SSF55729">
    <property type="entry name" value="Acyl-CoA N-acyltransferases (Nat)"/>
    <property type="match status" value="1"/>
</dbReference>
<gene>
    <name evidence="5" type="ORF">L201_005093</name>
</gene>
<evidence type="ECO:0000313" key="5">
    <source>
        <dbReference type="EMBL" id="WWC90160.1"/>
    </source>
</evidence>
<evidence type="ECO:0000313" key="6">
    <source>
        <dbReference type="Proteomes" id="UP001355207"/>
    </source>
</evidence>
<evidence type="ECO:0000256" key="1">
    <source>
        <dbReference type="ARBA" id="ARBA00022679"/>
    </source>
</evidence>
<dbReference type="InterPro" id="IPR000182">
    <property type="entry name" value="GNAT_dom"/>
</dbReference>
<dbReference type="GO" id="GO:0004596">
    <property type="term" value="F:protein-N-terminal amino-acid acetyltransferase activity"/>
    <property type="evidence" value="ECO:0007669"/>
    <property type="project" value="InterPro"/>
</dbReference>
<dbReference type="GO" id="GO:0031417">
    <property type="term" value="C:NatC complex"/>
    <property type="evidence" value="ECO:0007669"/>
    <property type="project" value="TreeGrafter"/>
</dbReference>
<dbReference type="InterPro" id="IPR016181">
    <property type="entry name" value="Acyl_CoA_acyltransferase"/>
</dbReference>
<name>A0AAX4JXQ7_9TREE</name>
<dbReference type="PANTHER" id="PTHR45896:SF1">
    <property type="entry name" value="N-ALPHA-ACETYLTRANSFERASE 30"/>
    <property type="match status" value="1"/>
</dbReference>
<protein>
    <recommendedName>
        <fullName evidence="4">N-acetyltransferase domain-containing protein</fullName>
    </recommendedName>
</protein>
<evidence type="ECO:0000256" key="2">
    <source>
        <dbReference type="ARBA" id="ARBA00023315"/>
    </source>
</evidence>
<dbReference type="AlphaFoldDB" id="A0AAX4JXQ7"/>